<name>A0A4U9HW39_9ENTR</name>
<accession>A0A4U9HW39</accession>
<evidence type="ECO:0000313" key="2">
    <source>
        <dbReference type="Proteomes" id="UP000310719"/>
    </source>
</evidence>
<reference evidence="1 2" key="1">
    <citation type="submission" date="2019-05" db="EMBL/GenBank/DDBJ databases">
        <authorList>
            <consortium name="Pathogen Informatics"/>
        </authorList>
    </citation>
    <scope>NUCLEOTIDE SEQUENCE [LARGE SCALE GENOMIC DNA]</scope>
    <source>
        <strain evidence="1 2">NCTC13032</strain>
    </source>
</reference>
<gene>
    <name evidence="1" type="ORF">NCTC13032_03225</name>
</gene>
<evidence type="ECO:0000313" key="1">
    <source>
        <dbReference type="EMBL" id="VTP67791.1"/>
    </source>
</evidence>
<evidence type="ECO:0008006" key="3">
    <source>
        <dbReference type="Google" id="ProtNLM"/>
    </source>
</evidence>
<sequence>MTDFARKPVRQQAVKLNWVEVIVRRICYLLAQKGNPDV</sequence>
<dbReference type="EMBL" id="LR590464">
    <property type="protein sequence ID" value="VTP67791.1"/>
    <property type="molecule type" value="Genomic_DNA"/>
</dbReference>
<protein>
    <recommendedName>
        <fullName evidence="3">Gifsy-1 prophage protein</fullName>
    </recommendedName>
</protein>
<dbReference type="Proteomes" id="UP000310719">
    <property type="component" value="Chromosome"/>
</dbReference>
<organism evidence="1 2">
    <name type="scientific">Leclercia adecarboxylata</name>
    <dbReference type="NCBI Taxonomy" id="83655"/>
    <lineage>
        <taxon>Bacteria</taxon>
        <taxon>Pseudomonadati</taxon>
        <taxon>Pseudomonadota</taxon>
        <taxon>Gammaproteobacteria</taxon>
        <taxon>Enterobacterales</taxon>
        <taxon>Enterobacteriaceae</taxon>
        <taxon>Leclercia</taxon>
    </lineage>
</organism>
<dbReference type="AlphaFoldDB" id="A0A4U9HW39"/>
<proteinExistence type="predicted"/>